<dbReference type="EMBL" id="PVTR01000014">
    <property type="protein sequence ID" value="PRY85140.1"/>
    <property type="molecule type" value="Genomic_DNA"/>
</dbReference>
<dbReference type="AlphaFoldDB" id="A0A2T0WEK1"/>
<evidence type="ECO:0000313" key="6">
    <source>
        <dbReference type="EMBL" id="PRY85140.1"/>
    </source>
</evidence>
<feature type="domain" description="Major facilitator superfamily (MFS) profile" evidence="5">
    <location>
        <begin position="1"/>
        <end position="390"/>
    </location>
</feature>
<dbReference type="PROSITE" id="PS50850">
    <property type="entry name" value="MFS"/>
    <property type="match status" value="1"/>
</dbReference>
<name>A0A2T0WEK1_9BACT</name>
<dbReference type="Proteomes" id="UP000238157">
    <property type="component" value="Unassembled WGS sequence"/>
</dbReference>
<dbReference type="PANTHER" id="PTHR23521:SF3">
    <property type="entry name" value="MFS TRANSPORTER"/>
    <property type="match status" value="1"/>
</dbReference>
<dbReference type="InterPro" id="IPR036259">
    <property type="entry name" value="MFS_trans_sf"/>
</dbReference>
<feature type="transmembrane region" description="Helical" evidence="4">
    <location>
        <begin position="127"/>
        <end position="147"/>
    </location>
</feature>
<feature type="transmembrane region" description="Helical" evidence="4">
    <location>
        <begin position="71"/>
        <end position="89"/>
    </location>
</feature>
<feature type="transmembrane region" description="Helical" evidence="4">
    <location>
        <begin position="334"/>
        <end position="353"/>
    </location>
</feature>
<organism evidence="6 7">
    <name type="scientific">Mongoliibacter ruber</name>
    <dbReference type="NCBI Taxonomy" id="1750599"/>
    <lineage>
        <taxon>Bacteria</taxon>
        <taxon>Pseudomonadati</taxon>
        <taxon>Bacteroidota</taxon>
        <taxon>Cytophagia</taxon>
        <taxon>Cytophagales</taxon>
        <taxon>Cyclobacteriaceae</taxon>
        <taxon>Mongoliibacter</taxon>
    </lineage>
</organism>
<evidence type="ECO:0000313" key="7">
    <source>
        <dbReference type="Proteomes" id="UP000238157"/>
    </source>
</evidence>
<feature type="transmembrane region" description="Helical" evidence="4">
    <location>
        <begin position="359"/>
        <end position="381"/>
    </location>
</feature>
<dbReference type="Pfam" id="PF07690">
    <property type="entry name" value="MFS_1"/>
    <property type="match status" value="1"/>
</dbReference>
<dbReference type="RefSeq" id="WP_106135209.1">
    <property type="nucleotide sequence ID" value="NZ_PVTR01000014.1"/>
</dbReference>
<dbReference type="PANTHER" id="PTHR23521">
    <property type="entry name" value="TRANSPORTER MFS SUPERFAMILY"/>
    <property type="match status" value="1"/>
</dbReference>
<evidence type="ECO:0000259" key="5">
    <source>
        <dbReference type="PROSITE" id="PS50850"/>
    </source>
</evidence>
<keyword evidence="3 4" id="KW-0472">Membrane</keyword>
<evidence type="ECO:0000256" key="3">
    <source>
        <dbReference type="ARBA" id="ARBA00023136"/>
    </source>
</evidence>
<keyword evidence="2 4" id="KW-1133">Transmembrane helix</keyword>
<gene>
    <name evidence="6" type="ORF">CLW00_11448</name>
</gene>
<evidence type="ECO:0000256" key="4">
    <source>
        <dbReference type="SAM" id="Phobius"/>
    </source>
</evidence>
<dbReference type="InterPro" id="IPR011701">
    <property type="entry name" value="MFS"/>
</dbReference>
<feature type="transmembrane region" description="Helical" evidence="4">
    <location>
        <begin position="159"/>
        <end position="179"/>
    </location>
</feature>
<dbReference type="OrthoDB" id="9781976at2"/>
<keyword evidence="1 4" id="KW-0812">Transmembrane</keyword>
<evidence type="ECO:0000256" key="2">
    <source>
        <dbReference type="ARBA" id="ARBA00022989"/>
    </source>
</evidence>
<sequence length="390" mass="42704">MNKTLSVIVISQFLCTSLWFAGNAILPELAASIALSPSFLGHLTSAVQLGFIAGTLIFAIFTIADRFSPSWVFFTCAIIASFFNFALSIDGISALSILVSRFGTGFFLAGIYPVGMKIASDYFQKGLGKSLGLLVGALVLGTAFPHFVRTFTSGLDWHYVVYVTSGLALAGGFMMAVWVPDGPYRNRSKGFDFTLFFSVFQKQKFRKAAFGYFGHMWELYAFWAFTPVFLTAYGLKHQDSFDLSLWSFVIIAIGGISCAVGGILSERFLPIQIARLSLSLSGICCILSPLIFLQPFSIIMLAFMMFWGVVVTADSPMFSTLVAQNVPTHNKGTALTIVNCIGFGITIFSIQLLNWLQVIINPAYLLIILCLGPLFGSMNIVQKNFSQSEK</sequence>
<dbReference type="GO" id="GO:0005886">
    <property type="term" value="C:plasma membrane"/>
    <property type="evidence" value="ECO:0007669"/>
    <property type="project" value="TreeGrafter"/>
</dbReference>
<dbReference type="SUPFAM" id="SSF103473">
    <property type="entry name" value="MFS general substrate transporter"/>
    <property type="match status" value="1"/>
</dbReference>
<dbReference type="GO" id="GO:0022857">
    <property type="term" value="F:transmembrane transporter activity"/>
    <property type="evidence" value="ECO:0007669"/>
    <property type="project" value="InterPro"/>
</dbReference>
<feature type="transmembrane region" description="Helical" evidence="4">
    <location>
        <begin position="46"/>
        <end position="64"/>
    </location>
</feature>
<evidence type="ECO:0000256" key="1">
    <source>
        <dbReference type="ARBA" id="ARBA00022692"/>
    </source>
</evidence>
<feature type="transmembrane region" description="Helical" evidence="4">
    <location>
        <begin position="95"/>
        <end position="115"/>
    </location>
</feature>
<protein>
    <submittedName>
        <fullName evidence="6">Putative MFS family arabinose efflux permease</fullName>
    </submittedName>
</protein>
<dbReference type="InterPro" id="IPR020846">
    <property type="entry name" value="MFS_dom"/>
</dbReference>
<dbReference type="Gene3D" id="1.20.1250.20">
    <property type="entry name" value="MFS general substrate transporter like domains"/>
    <property type="match status" value="1"/>
</dbReference>
<reference evidence="6 7" key="1">
    <citation type="submission" date="2018-03" db="EMBL/GenBank/DDBJ databases">
        <title>Genomic Encyclopedia of Archaeal and Bacterial Type Strains, Phase II (KMG-II): from individual species to whole genera.</title>
        <authorList>
            <person name="Goeker M."/>
        </authorList>
    </citation>
    <scope>NUCLEOTIDE SEQUENCE [LARGE SCALE GENOMIC DNA]</scope>
    <source>
        <strain evidence="6 7">DSM 27929</strain>
    </source>
</reference>
<keyword evidence="7" id="KW-1185">Reference proteome</keyword>
<comment type="caution">
    <text evidence="6">The sequence shown here is derived from an EMBL/GenBank/DDBJ whole genome shotgun (WGS) entry which is preliminary data.</text>
</comment>
<feature type="transmembrane region" description="Helical" evidence="4">
    <location>
        <begin position="210"/>
        <end position="233"/>
    </location>
</feature>
<feature type="transmembrane region" description="Helical" evidence="4">
    <location>
        <begin position="245"/>
        <end position="264"/>
    </location>
</feature>
<accession>A0A2T0WEK1</accession>
<proteinExistence type="predicted"/>